<dbReference type="PROSITE" id="PS50067">
    <property type="entry name" value="KINESIN_MOTOR_2"/>
    <property type="match status" value="1"/>
</dbReference>
<dbReference type="GO" id="GO:0005875">
    <property type="term" value="C:microtubule associated complex"/>
    <property type="evidence" value="ECO:0007669"/>
    <property type="project" value="TreeGrafter"/>
</dbReference>
<evidence type="ECO:0000256" key="1">
    <source>
        <dbReference type="ARBA" id="ARBA00022741"/>
    </source>
</evidence>
<sequence length="506" mass="56467">MEQVKVALRVRPLLPTERERGEDANISVLPGGTNVRVVTRVNRGTQNQLHTFEMDYCLGPEVNQQGVFVGLGIADMCDAVFEGKAATVLCFGQTGSGKTYTMSGQAELEDTGQMARDGIQFAAARYIAAMRDRLMTVNGDASMTIKLKVSYLELFNERIKDLLNGSEGLRCRWSRDANSFFVEDLMLVECLNADDFILALQEGLFRRKRAEHFLNTHSSRSHVLFTVYVEVSEGDGPTRHGKITFVDLAGSERLRDTGSQGDDSKSINRSLFVLGNVIEKLSKCHPLGRKDHIPYRSSVLTQLLMDTLEGGCRTLLVACVTPSSRFVEESLRTIHFAQRARKIRSRPVERVDAAQQEIYDLKMEIRQLQNENAFLRRALNLSETGAVDQILIQKFKQKKAEVTVTSTPAPAKNAKNTSISDHPLLKNTTHREEMSHAHSNRESVQRPTPLGILDRLPSTCDLAARPRLLSPEMRHSPSSMVSSSAAISAEFGFRAVPQKSNLLFWT</sequence>
<evidence type="ECO:0000313" key="8">
    <source>
        <dbReference type="EMBL" id="PWU92538.1"/>
    </source>
</evidence>
<feature type="binding site" evidence="3">
    <location>
        <begin position="92"/>
        <end position="99"/>
    </location>
    <ligand>
        <name>ATP</name>
        <dbReference type="ChEBI" id="CHEBI:30616"/>
    </ligand>
</feature>
<dbReference type="SMART" id="SM00129">
    <property type="entry name" value="KISc"/>
    <property type="match status" value="1"/>
</dbReference>
<keyword evidence="1 3" id="KW-0547">Nucleotide-binding</keyword>
<dbReference type="InterPro" id="IPR001752">
    <property type="entry name" value="Kinesin_motor_dom"/>
</dbReference>
<proteinExistence type="inferred from homology"/>
<evidence type="ECO:0000313" key="9">
    <source>
        <dbReference type="Proteomes" id="UP000246078"/>
    </source>
</evidence>
<feature type="region of interest" description="Disordered" evidence="6">
    <location>
        <begin position="403"/>
        <end position="422"/>
    </location>
</feature>
<keyword evidence="5" id="KW-0175">Coiled coil</keyword>
<dbReference type="VEuPathDB" id="TriTrypDB:TcG_07908"/>
<dbReference type="VEuPathDB" id="TriTrypDB:Tc_MARK_1194"/>
<dbReference type="PANTHER" id="PTHR47969:SF33">
    <property type="entry name" value="KINESIN-LIKE PROTEIN"/>
    <property type="match status" value="1"/>
</dbReference>
<dbReference type="GO" id="GO:0051231">
    <property type="term" value="P:spindle elongation"/>
    <property type="evidence" value="ECO:0007669"/>
    <property type="project" value="TreeGrafter"/>
</dbReference>
<dbReference type="VEuPathDB" id="TriTrypDB:TcCLB.507521.20"/>
<accession>A0A2V2VBU0</accession>
<dbReference type="VEuPathDB" id="TriTrypDB:TcCLB.508579.30"/>
<dbReference type="VEuPathDB" id="TriTrypDB:TcYC6_0043420"/>
<keyword evidence="4" id="KW-0493">Microtubule</keyword>
<dbReference type="EMBL" id="PRFC01000317">
    <property type="protein sequence ID" value="PWU92538.1"/>
    <property type="molecule type" value="Genomic_DNA"/>
</dbReference>
<protein>
    <recommendedName>
        <fullName evidence="4">Kinesin-like protein</fullName>
    </recommendedName>
</protein>
<dbReference type="SMR" id="A0A2V2VBU0"/>
<evidence type="ECO:0000256" key="3">
    <source>
        <dbReference type="PROSITE-ProRule" id="PRU00283"/>
    </source>
</evidence>
<dbReference type="VEuPathDB" id="TriTrypDB:TcCL_NonESM05811"/>
<dbReference type="VEuPathDB" id="TriTrypDB:BCY84_17932"/>
<keyword evidence="2 3" id="KW-0067">ATP-binding</keyword>
<dbReference type="InterPro" id="IPR027640">
    <property type="entry name" value="Kinesin-like_fam"/>
</dbReference>
<gene>
    <name evidence="8" type="ORF">C3747_317g2</name>
</gene>
<evidence type="ECO:0000256" key="4">
    <source>
        <dbReference type="RuleBase" id="RU000394"/>
    </source>
</evidence>
<evidence type="ECO:0000256" key="6">
    <source>
        <dbReference type="SAM" id="MobiDB-lite"/>
    </source>
</evidence>
<dbReference type="SUPFAM" id="SSF52540">
    <property type="entry name" value="P-loop containing nucleoside triphosphate hydrolases"/>
    <property type="match status" value="1"/>
</dbReference>
<evidence type="ECO:0000259" key="7">
    <source>
        <dbReference type="PROSITE" id="PS50067"/>
    </source>
</evidence>
<evidence type="ECO:0000256" key="2">
    <source>
        <dbReference type="ARBA" id="ARBA00022840"/>
    </source>
</evidence>
<dbReference type="GO" id="GO:0007052">
    <property type="term" value="P:mitotic spindle organization"/>
    <property type="evidence" value="ECO:0007669"/>
    <property type="project" value="TreeGrafter"/>
</dbReference>
<comment type="similarity">
    <text evidence="3 4">Belongs to the TRAFAC class myosin-kinesin ATPase superfamily. Kinesin family.</text>
</comment>
<dbReference type="VEuPathDB" id="TriTrypDB:ECC02_010017"/>
<reference evidence="8 9" key="1">
    <citation type="journal article" date="2018" name="Microb. Genom.">
        <title>Expanding an expanded genome: long-read sequencing of Trypanosoma cruzi.</title>
        <authorList>
            <person name="Berna L."/>
            <person name="Rodriguez M."/>
            <person name="Chiribao M.L."/>
            <person name="Parodi-Talice A."/>
            <person name="Pita S."/>
            <person name="Rijo G."/>
            <person name="Alvarez-Valin F."/>
            <person name="Robello C."/>
        </authorList>
    </citation>
    <scope>NUCLEOTIDE SEQUENCE [LARGE SCALE GENOMIC DNA]</scope>
    <source>
        <strain evidence="8 9">TCC</strain>
    </source>
</reference>
<organism evidence="8 9">
    <name type="scientific">Trypanosoma cruzi</name>
    <dbReference type="NCBI Taxonomy" id="5693"/>
    <lineage>
        <taxon>Eukaryota</taxon>
        <taxon>Discoba</taxon>
        <taxon>Euglenozoa</taxon>
        <taxon>Kinetoplastea</taxon>
        <taxon>Metakinetoplastina</taxon>
        <taxon>Trypanosomatida</taxon>
        <taxon>Trypanosomatidae</taxon>
        <taxon>Trypanosoma</taxon>
        <taxon>Schizotrypanum</taxon>
    </lineage>
</organism>
<dbReference type="InterPro" id="IPR036961">
    <property type="entry name" value="Kinesin_motor_dom_sf"/>
</dbReference>
<dbReference type="GO" id="GO:0008017">
    <property type="term" value="F:microtubule binding"/>
    <property type="evidence" value="ECO:0007669"/>
    <property type="project" value="InterPro"/>
</dbReference>
<dbReference type="InterPro" id="IPR019821">
    <property type="entry name" value="Kinesin_motor_CS"/>
</dbReference>
<dbReference type="PRINTS" id="PR00380">
    <property type="entry name" value="KINESINHEAVY"/>
</dbReference>
<dbReference type="PROSITE" id="PS00411">
    <property type="entry name" value="KINESIN_MOTOR_1"/>
    <property type="match status" value="1"/>
</dbReference>
<comment type="caution">
    <text evidence="8">The sequence shown here is derived from an EMBL/GenBank/DDBJ whole genome shotgun (WGS) entry which is preliminary data.</text>
</comment>
<dbReference type="InterPro" id="IPR027417">
    <property type="entry name" value="P-loop_NTPase"/>
</dbReference>
<dbReference type="GO" id="GO:0007018">
    <property type="term" value="P:microtubule-based movement"/>
    <property type="evidence" value="ECO:0007669"/>
    <property type="project" value="InterPro"/>
</dbReference>
<dbReference type="GO" id="GO:0003777">
    <property type="term" value="F:microtubule motor activity"/>
    <property type="evidence" value="ECO:0007669"/>
    <property type="project" value="InterPro"/>
</dbReference>
<dbReference type="VEuPathDB" id="TriTrypDB:TcBrA4_0080060"/>
<dbReference type="GO" id="GO:0005874">
    <property type="term" value="C:microtubule"/>
    <property type="evidence" value="ECO:0007669"/>
    <property type="project" value="UniProtKB-KW"/>
</dbReference>
<dbReference type="AlphaFoldDB" id="A0A2V2VBU0"/>
<dbReference type="OMA" id="VFERTEM"/>
<dbReference type="Proteomes" id="UP000246078">
    <property type="component" value="Unassembled WGS sequence"/>
</dbReference>
<keyword evidence="3 4" id="KW-0505">Motor protein</keyword>
<dbReference type="Pfam" id="PF00225">
    <property type="entry name" value="Kinesin"/>
    <property type="match status" value="1"/>
</dbReference>
<dbReference type="OrthoDB" id="3176171at2759"/>
<dbReference type="VEuPathDB" id="TriTrypDB:TCDM_09795"/>
<dbReference type="VEuPathDB" id="TriTrypDB:C3747_317g2"/>
<feature type="compositionally biased region" description="Polar residues" evidence="6">
    <location>
        <begin position="403"/>
        <end position="420"/>
    </location>
</feature>
<dbReference type="VEuPathDB" id="TriTrypDB:TCSYLVIO_002484"/>
<name>A0A2V2VBU0_TRYCR</name>
<feature type="domain" description="Kinesin motor" evidence="7">
    <location>
        <begin position="3"/>
        <end position="343"/>
    </location>
</feature>
<feature type="coiled-coil region" evidence="5">
    <location>
        <begin position="351"/>
        <end position="378"/>
    </location>
</feature>
<evidence type="ECO:0000256" key="5">
    <source>
        <dbReference type="SAM" id="Coils"/>
    </source>
</evidence>
<dbReference type="GO" id="GO:0005524">
    <property type="term" value="F:ATP binding"/>
    <property type="evidence" value="ECO:0007669"/>
    <property type="project" value="UniProtKB-UniRule"/>
</dbReference>
<dbReference type="PANTHER" id="PTHR47969">
    <property type="entry name" value="CHROMOSOME-ASSOCIATED KINESIN KIF4A-RELATED"/>
    <property type="match status" value="1"/>
</dbReference>
<dbReference type="VEuPathDB" id="TriTrypDB:C4B63_6g583"/>
<dbReference type="Gene3D" id="3.40.850.10">
    <property type="entry name" value="Kinesin motor domain"/>
    <property type="match status" value="1"/>
</dbReference>